<evidence type="ECO:0000256" key="2">
    <source>
        <dbReference type="ARBA" id="ARBA00029447"/>
    </source>
</evidence>
<dbReference type="Proteomes" id="UP001152321">
    <property type="component" value="Unassembled WGS sequence"/>
</dbReference>
<dbReference type="PROSITE" id="PS50111">
    <property type="entry name" value="CHEMOTAXIS_TRANSDUC_2"/>
    <property type="match status" value="1"/>
</dbReference>
<dbReference type="SUPFAM" id="SSF58104">
    <property type="entry name" value="Methyl-accepting chemotaxis protein (MCP) signaling domain"/>
    <property type="match status" value="1"/>
</dbReference>
<dbReference type="PANTHER" id="PTHR43531">
    <property type="entry name" value="PROTEIN ICFG"/>
    <property type="match status" value="1"/>
</dbReference>
<dbReference type="Gene3D" id="1.10.287.950">
    <property type="entry name" value="Methyl-accepting chemotaxis protein"/>
    <property type="match status" value="1"/>
</dbReference>
<organism evidence="6 7">
    <name type="scientific">Bdellovibrio svalbardensis</name>
    <dbReference type="NCBI Taxonomy" id="2972972"/>
    <lineage>
        <taxon>Bacteria</taxon>
        <taxon>Pseudomonadati</taxon>
        <taxon>Bdellovibrionota</taxon>
        <taxon>Bdellovibrionia</taxon>
        <taxon>Bdellovibrionales</taxon>
        <taxon>Pseudobdellovibrionaceae</taxon>
        <taxon>Bdellovibrio</taxon>
    </lineage>
</organism>
<comment type="caution">
    <text evidence="6">The sequence shown here is derived from an EMBL/GenBank/DDBJ whole genome shotgun (WGS) entry which is preliminary data.</text>
</comment>
<accession>A0ABT6DMQ6</accession>
<dbReference type="SMART" id="SM00283">
    <property type="entry name" value="MA"/>
    <property type="match status" value="1"/>
</dbReference>
<dbReference type="Pfam" id="PF00015">
    <property type="entry name" value="MCPsignal"/>
    <property type="match status" value="1"/>
</dbReference>
<keyword evidence="3" id="KW-0807">Transducer</keyword>
<gene>
    <name evidence="6" type="ORF">NWE73_17380</name>
</gene>
<dbReference type="Pfam" id="PF17201">
    <property type="entry name" value="Cache_3-Cache_2"/>
    <property type="match status" value="1"/>
</dbReference>
<dbReference type="InterPro" id="IPR004090">
    <property type="entry name" value="Chemotax_Me-accpt_rcpt"/>
</dbReference>
<dbReference type="InterPro" id="IPR033462">
    <property type="entry name" value="Cache_3-Cache_2"/>
</dbReference>
<feature type="transmembrane region" description="Helical" evidence="4">
    <location>
        <begin position="310"/>
        <end position="327"/>
    </location>
</feature>
<protein>
    <submittedName>
        <fullName evidence="6">Methyl-accepting chemotaxis protein</fullName>
    </submittedName>
</protein>
<evidence type="ECO:0000259" key="5">
    <source>
        <dbReference type="PROSITE" id="PS50111"/>
    </source>
</evidence>
<evidence type="ECO:0000256" key="1">
    <source>
        <dbReference type="ARBA" id="ARBA00022481"/>
    </source>
</evidence>
<evidence type="ECO:0000256" key="3">
    <source>
        <dbReference type="PROSITE-ProRule" id="PRU00284"/>
    </source>
</evidence>
<evidence type="ECO:0000313" key="7">
    <source>
        <dbReference type="Proteomes" id="UP001152321"/>
    </source>
</evidence>
<dbReference type="EMBL" id="JANRMI010000006">
    <property type="protein sequence ID" value="MDG0818159.1"/>
    <property type="molecule type" value="Genomic_DNA"/>
</dbReference>
<dbReference type="SUPFAM" id="SSF103190">
    <property type="entry name" value="Sensory domain-like"/>
    <property type="match status" value="1"/>
</dbReference>
<dbReference type="PANTHER" id="PTHR43531:SF14">
    <property type="entry name" value="METHYL-ACCEPTING CHEMOTAXIS PROTEIN I-RELATED"/>
    <property type="match status" value="1"/>
</dbReference>
<dbReference type="InterPro" id="IPR029151">
    <property type="entry name" value="Sensor-like_sf"/>
</dbReference>
<proteinExistence type="inferred from homology"/>
<dbReference type="InterPro" id="IPR051310">
    <property type="entry name" value="MCP_chemotaxis"/>
</dbReference>
<keyword evidence="7" id="KW-1185">Reference proteome</keyword>
<name>A0ABT6DMQ6_9BACT</name>
<comment type="similarity">
    <text evidence="2">Belongs to the methyl-accepting chemotaxis (MCP) protein family.</text>
</comment>
<sequence>MSKWSLNKKILAGSLVMTFIVGISLGYTAYSINKSVRDELGYQRELISQGVRGQLAQMHDSAPVYEAVVQGALNQLRNLVTSKGAVRLNTAKMVEIVKGEKLPSLEAGDVGLSNNFTATDKIKEEFGSTATIFVKSGSDFVRISTNVVQENGQRAVGTKLAAQGPAYKALVKGESYFGQTQILNKPYFTGYIPIFSENKEVIGAWYSGYKLNSLISTLDFVDKAQILKTGFFALYKAEEGTIRMMSAKVDENLKQENYLKWLEDKNSLEFSLGSWDYVKSIEADGHILVSATYQPDVVAKVISSTVSSTGFLAIVIVALLGFSVLFARKLERTLSRVAAEAENVGGTVATTAGQMTSTGKQLSDGAVQAAASIEESVASLEELVSMVSRNAQSAHSANSLTGAADQLTAKGSEQIKGLMAAMLEIQQSSKKMSEIITVIDDIAFQTNLLSLNASVEAARAGEHGKGFAVVADAVRNLAQKSAESARDISKIISESVEKITEGNKVADSNAKSFREITETIRKLKLIVGEIATASEEQSIGLKQISIAMSQFDQTTQNNASAAEEAAHASQDLSSNAAELTGIVTELKVLIKGAA</sequence>
<reference evidence="6" key="1">
    <citation type="submission" date="2022-08" db="EMBL/GenBank/DDBJ databases">
        <title>Novel Bdellovibrio Species Isolated from Svalbard: Designation Bdellovibrio svalbardensis.</title>
        <authorList>
            <person name="Mitchell R.J."/>
            <person name="Choi S.Y."/>
        </authorList>
    </citation>
    <scope>NUCLEOTIDE SEQUENCE</scope>
    <source>
        <strain evidence="6">PAP01</strain>
    </source>
</reference>
<keyword evidence="4" id="KW-0812">Transmembrane</keyword>
<dbReference type="CDD" id="cd11386">
    <property type="entry name" value="MCP_signal"/>
    <property type="match status" value="1"/>
</dbReference>
<dbReference type="InterPro" id="IPR004089">
    <property type="entry name" value="MCPsignal_dom"/>
</dbReference>
<evidence type="ECO:0000313" key="6">
    <source>
        <dbReference type="EMBL" id="MDG0818159.1"/>
    </source>
</evidence>
<keyword evidence="4" id="KW-0472">Membrane</keyword>
<feature type="domain" description="Methyl-accepting transducer" evidence="5">
    <location>
        <begin position="344"/>
        <end position="573"/>
    </location>
</feature>
<evidence type="ECO:0000256" key="4">
    <source>
        <dbReference type="SAM" id="Phobius"/>
    </source>
</evidence>
<keyword evidence="1" id="KW-0488">Methylation</keyword>
<dbReference type="RefSeq" id="WP_277579634.1">
    <property type="nucleotide sequence ID" value="NZ_JANRMI010000006.1"/>
</dbReference>
<dbReference type="PRINTS" id="PR00260">
    <property type="entry name" value="CHEMTRNSDUCR"/>
</dbReference>
<keyword evidence="4" id="KW-1133">Transmembrane helix</keyword>